<evidence type="ECO:0000256" key="1">
    <source>
        <dbReference type="SAM" id="MobiDB-lite"/>
    </source>
</evidence>
<name>A0AAU7JPT7_9MICO</name>
<dbReference type="Gene3D" id="2.50.20.20">
    <property type="match status" value="1"/>
</dbReference>
<feature type="compositionally biased region" description="Low complexity" evidence="1">
    <location>
        <begin position="22"/>
        <end position="47"/>
    </location>
</feature>
<gene>
    <name evidence="3" type="ORF">ABEG17_11760</name>
</gene>
<evidence type="ECO:0000313" key="3">
    <source>
        <dbReference type="EMBL" id="XBO42258.1"/>
    </source>
</evidence>
<accession>A0AAU7JPT7</accession>
<feature type="chain" id="PRO_5043930121" description="LppX_LprAFG lipoprotein" evidence="2">
    <location>
        <begin position="20"/>
        <end position="253"/>
    </location>
</feature>
<keyword evidence="2" id="KW-0732">Signal</keyword>
<dbReference type="RefSeq" id="WP_406829672.1">
    <property type="nucleotide sequence ID" value="NZ_CP157483.1"/>
</dbReference>
<protein>
    <recommendedName>
        <fullName evidence="4">LppX_LprAFG lipoprotein</fullName>
    </recommendedName>
</protein>
<feature type="signal peptide" evidence="2">
    <location>
        <begin position="1"/>
        <end position="19"/>
    </location>
</feature>
<evidence type="ECO:0008006" key="4">
    <source>
        <dbReference type="Google" id="ProtNLM"/>
    </source>
</evidence>
<dbReference type="PROSITE" id="PS51257">
    <property type="entry name" value="PROKAR_LIPOPROTEIN"/>
    <property type="match status" value="1"/>
</dbReference>
<proteinExistence type="predicted"/>
<reference evidence="3" key="1">
    <citation type="submission" date="2024-05" db="EMBL/GenBank/DDBJ databases">
        <authorList>
            <person name="Kim S."/>
            <person name="Heo J."/>
            <person name="Choi H."/>
            <person name="Choi Y."/>
            <person name="Kwon S.-W."/>
            <person name="Kim Y."/>
        </authorList>
    </citation>
    <scope>NUCLEOTIDE SEQUENCE</scope>
    <source>
        <strain evidence="3">KACC 23699</strain>
    </source>
</reference>
<sequence>MKTTSIAAVALATALGLSACGSSDSSSPAAAKTSSSSSSSPTATAKTGDSVDGAALATRMTDAMVKAGSGTVTMDLGGQGSAKGSFTMKNGKMEQSMEMGIQGQTLQIVSAGGLLYMKGLPGSSKPWVKIDPKGTDPMSKMFAGLTGDMGDPRQLAGALKGSKAVLVSSTGGESVYDVTIDPSTLMGGSTATASPSAQPVKARYTLDAQDRPTKMTVDSQGQTINIVFADWGKPVTITVPPADQVGTLQLPSS</sequence>
<feature type="region of interest" description="Disordered" evidence="1">
    <location>
        <begin position="19"/>
        <end position="50"/>
    </location>
</feature>
<dbReference type="SUPFAM" id="SSF89392">
    <property type="entry name" value="Prokaryotic lipoproteins and lipoprotein localization factors"/>
    <property type="match status" value="1"/>
</dbReference>
<dbReference type="AlphaFoldDB" id="A0AAU7JPT7"/>
<organism evidence="3">
    <name type="scientific">Pedococcus sp. KACC 23699</name>
    <dbReference type="NCBI Taxonomy" id="3149228"/>
    <lineage>
        <taxon>Bacteria</taxon>
        <taxon>Bacillati</taxon>
        <taxon>Actinomycetota</taxon>
        <taxon>Actinomycetes</taxon>
        <taxon>Micrococcales</taxon>
        <taxon>Intrasporangiaceae</taxon>
        <taxon>Pedococcus</taxon>
    </lineage>
</organism>
<dbReference type="EMBL" id="CP157483">
    <property type="protein sequence ID" value="XBO42258.1"/>
    <property type="molecule type" value="Genomic_DNA"/>
</dbReference>
<evidence type="ECO:0000256" key="2">
    <source>
        <dbReference type="SAM" id="SignalP"/>
    </source>
</evidence>
<dbReference type="InterPro" id="IPR029046">
    <property type="entry name" value="LolA/LolB/LppX"/>
</dbReference>